<dbReference type="Pfam" id="PF00078">
    <property type="entry name" value="RVT_1"/>
    <property type="match status" value="1"/>
</dbReference>
<sequence>MKRSPEKVLNSLTEHSSDSTYKFERLYRILFNEEMLYVAYQNIYAKQGNMTKGTDGKTADRMNITRIEHLIETIKSETYQPHPARRVYIPKKSGKKRPLGIPSFDDKLVQEVIRMILEAIHEGHFEYSSHGFRSNKSCHTALTNIQHSFTNTKWFIEGDIKGFFDNINHNVLIDILKERITDERFIRLIRKFLNAGYVEDWRFHKTYSGTPQGGIISPILANIYLDKFDKYMEEYIQNFNKGKRRKGNPIAKQIGSKKHRLCKKLKSEKDETIRRQLIGKIEELVSNC</sequence>
<organism evidence="2">
    <name type="scientific">termite gut metagenome</name>
    <dbReference type="NCBI Taxonomy" id="433724"/>
    <lineage>
        <taxon>unclassified sequences</taxon>
        <taxon>metagenomes</taxon>
        <taxon>organismal metagenomes</taxon>
    </lineage>
</organism>
<reference evidence="2" key="1">
    <citation type="submission" date="2019-03" db="EMBL/GenBank/DDBJ databases">
        <title>Single cell metagenomics reveals metabolic interactions within the superorganism composed of flagellate Streblomastix strix and complex community of Bacteroidetes bacteria on its surface.</title>
        <authorList>
            <person name="Treitli S.C."/>
            <person name="Kolisko M."/>
            <person name="Husnik F."/>
            <person name="Keeling P."/>
            <person name="Hampl V."/>
        </authorList>
    </citation>
    <scope>NUCLEOTIDE SEQUENCE</scope>
    <source>
        <strain evidence="2">STM</strain>
    </source>
</reference>
<evidence type="ECO:0000313" key="2">
    <source>
        <dbReference type="EMBL" id="KAA6317184.1"/>
    </source>
</evidence>
<dbReference type="InterPro" id="IPR051083">
    <property type="entry name" value="GrpII_Intron_Splice-Mob/Def"/>
</dbReference>
<dbReference type="SUPFAM" id="SSF56672">
    <property type="entry name" value="DNA/RNA polymerases"/>
    <property type="match status" value="1"/>
</dbReference>
<feature type="domain" description="Reverse transcriptase" evidence="1">
    <location>
        <begin position="70"/>
        <end position="288"/>
    </location>
</feature>
<protein>
    <submittedName>
        <fullName evidence="2">Group II intron-encoded protein LtrA</fullName>
    </submittedName>
</protein>
<dbReference type="InterPro" id="IPR043502">
    <property type="entry name" value="DNA/RNA_pol_sf"/>
</dbReference>
<dbReference type="CDD" id="cd01651">
    <property type="entry name" value="RT_G2_intron"/>
    <property type="match status" value="1"/>
</dbReference>
<dbReference type="AlphaFoldDB" id="A0A5J4Q8F2"/>
<dbReference type="InterPro" id="IPR000477">
    <property type="entry name" value="RT_dom"/>
</dbReference>
<name>A0A5J4Q8F2_9ZZZZ</name>
<comment type="caution">
    <text evidence="2">The sequence shown here is derived from an EMBL/GenBank/DDBJ whole genome shotgun (WGS) entry which is preliminary data.</text>
</comment>
<accession>A0A5J4Q8F2</accession>
<gene>
    <name evidence="2" type="ORF">EZS27_032623</name>
</gene>
<dbReference type="PANTHER" id="PTHR34047">
    <property type="entry name" value="NUCLEAR INTRON MATURASE 1, MITOCHONDRIAL-RELATED"/>
    <property type="match status" value="1"/>
</dbReference>
<dbReference type="PANTHER" id="PTHR34047:SF8">
    <property type="entry name" value="PROTEIN YKFC"/>
    <property type="match status" value="1"/>
</dbReference>
<dbReference type="PROSITE" id="PS50878">
    <property type="entry name" value="RT_POL"/>
    <property type="match status" value="1"/>
</dbReference>
<dbReference type="EMBL" id="SNRY01004608">
    <property type="protein sequence ID" value="KAA6317184.1"/>
    <property type="molecule type" value="Genomic_DNA"/>
</dbReference>
<proteinExistence type="predicted"/>
<evidence type="ECO:0000259" key="1">
    <source>
        <dbReference type="PROSITE" id="PS50878"/>
    </source>
</evidence>